<keyword evidence="3 5" id="KW-0808">Transferase</keyword>
<evidence type="ECO:0000259" key="4">
    <source>
        <dbReference type="Pfam" id="PF00535"/>
    </source>
</evidence>
<evidence type="ECO:0000256" key="1">
    <source>
        <dbReference type="ARBA" id="ARBA00006739"/>
    </source>
</evidence>
<dbReference type="InterPro" id="IPR029044">
    <property type="entry name" value="Nucleotide-diphossugar_trans"/>
</dbReference>
<comment type="similarity">
    <text evidence="1">Belongs to the glycosyltransferase 2 family.</text>
</comment>
<dbReference type="GO" id="GO:0016757">
    <property type="term" value="F:glycosyltransferase activity"/>
    <property type="evidence" value="ECO:0007669"/>
    <property type="project" value="UniProtKB-KW"/>
</dbReference>
<evidence type="ECO:0000313" key="5">
    <source>
        <dbReference type="EMBL" id="ABK19016.1"/>
    </source>
</evidence>
<feature type="domain" description="Glycosyltransferase 2-like" evidence="4">
    <location>
        <begin position="7"/>
        <end position="113"/>
    </location>
</feature>
<keyword evidence="6" id="KW-1185">Reference proteome</keyword>
<protein>
    <submittedName>
        <fullName evidence="5">Glycosyl transferase, family 2</fullName>
    </submittedName>
</protein>
<keyword evidence="2" id="KW-0328">Glycosyltransferase</keyword>
<gene>
    <name evidence="5" type="ordered locus">Sfum_3343</name>
</gene>
<dbReference type="HOGENOM" id="CLU_874153_0_0_7"/>
<evidence type="ECO:0000313" key="6">
    <source>
        <dbReference type="Proteomes" id="UP000001784"/>
    </source>
</evidence>
<evidence type="ECO:0000256" key="3">
    <source>
        <dbReference type="ARBA" id="ARBA00022679"/>
    </source>
</evidence>
<proteinExistence type="inferred from homology"/>
<dbReference type="SUPFAM" id="SSF53448">
    <property type="entry name" value="Nucleotide-diphospho-sugar transferases"/>
    <property type="match status" value="1"/>
</dbReference>
<dbReference type="STRING" id="335543.Sfum_3343"/>
<evidence type="ECO:0000256" key="2">
    <source>
        <dbReference type="ARBA" id="ARBA00022676"/>
    </source>
</evidence>
<dbReference type="InParanoid" id="A0LNL4"/>
<dbReference type="Gene3D" id="3.90.550.10">
    <property type="entry name" value="Spore Coat Polysaccharide Biosynthesis Protein SpsA, Chain A"/>
    <property type="match status" value="1"/>
</dbReference>
<dbReference type="eggNOG" id="COG1216">
    <property type="taxonomic scope" value="Bacteria"/>
</dbReference>
<accession>A0LNL4</accession>
<reference evidence="5 6" key="1">
    <citation type="submission" date="2006-10" db="EMBL/GenBank/DDBJ databases">
        <title>Complete sequence of Syntrophobacter fumaroxidans MPOB.</title>
        <authorList>
            <consortium name="US DOE Joint Genome Institute"/>
            <person name="Copeland A."/>
            <person name="Lucas S."/>
            <person name="Lapidus A."/>
            <person name="Barry K."/>
            <person name="Detter J.C."/>
            <person name="Glavina del Rio T."/>
            <person name="Hammon N."/>
            <person name="Israni S."/>
            <person name="Pitluck S."/>
            <person name="Goltsman E.G."/>
            <person name="Martinez M."/>
            <person name="Schmutz J."/>
            <person name="Larimer F."/>
            <person name="Land M."/>
            <person name="Hauser L."/>
            <person name="Kyrpides N."/>
            <person name="Kim E."/>
            <person name="Boone D.R."/>
            <person name="Brockman F."/>
            <person name="Culley D."/>
            <person name="Ferry J."/>
            <person name="Gunsalus R."/>
            <person name="McInerney M.J."/>
            <person name="Morrison M."/>
            <person name="Plugge C."/>
            <person name="Rohlin L."/>
            <person name="Scholten J."/>
            <person name="Sieber J."/>
            <person name="Stams A.J.M."/>
            <person name="Worm P."/>
            <person name="Henstra A.M."/>
            <person name="Richardson P."/>
        </authorList>
    </citation>
    <scope>NUCLEOTIDE SEQUENCE [LARGE SCALE GENOMIC DNA]</scope>
    <source>
        <strain evidence="6">DSM 10017 / MPOB</strain>
    </source>
</reference>
<dbReference type="KEGG" id="sfu:Sfum_3343"/>
<dbReference type="PANTHER" id="PTHR43179:SF12">
    <property type="entry name" value="GALACTOFURANOSYLTRANSFERASE GLFT2"/>
    <property type="match status" value="1"/>
</dbReference>
<dbReference type="Pfam" id="PF00535">
    <property type="entry name" value="Glycos_transf_2"/>
    <property type="match status" value="1"/>
</dbReference>
<dbReference type="InterPro" id="IPR001173">
    <property type="entry name" value="Glyco_trans_2-like"/>
</dbReference>
<dbReference type="Proteomes" id="UP000001784">
    <property type="component" value="Chromosome"/>
</dbReference>
<dbReference type="EMBL" id="CP000478">
    <property type="protein sequence ID" value="ABK19016.1"/>
    <property type="molecule type" value="Genomic_DNA"/>
</dbReference>
<dbReference type="CAZy" id="GT2">
    <property type="family name" value="Glycosyltransferase Family 2"/>
</dbReference>
<dbReference type="PANTHER" id="PTHR43179">
    <property type="entry name" value="RHAMNOSYLTRANSFERASE WBBL"/>
    <property type="match status" value="1"/>
</dbReference>
<dbReference type="AlphaFoldDB" id="A0LNL4"/>
<sequence>MAEIDVSVIIVACNRPPELERALRSSFAQTGVSFEVFVFDNSTDGRVAALISEKYPDVIYMKAPSNTGPCVARNRCAEHAAGEVLVFLDDDAFFTDNTTLKKVSCAIRAAEDIGGLAMTFVEPFNPRNKLDSPLAGRVPPEGMKSFVACAAAVRKSAFCEAGSFRTALLIDGEERDLCVRLLLKGYRIGYVAVGPIVHSKSPIRDTGSRGVHAIANQILFDYWYLPGPLVLPSILRHAWKLLVYRFSWESIPPRLEGIARGIAGCLRFRDLRMPMTFTQWRSYINLPPHGAEPIPMYPAALEGHGSIADMSYVCTSNP</sequence>
<name>A0LNL4_SYNFM</name>
<organism evidence="5 6">
    <name type="scientific">Syntrophobacter fumaroxidans (strain DSM 10017 / MPOB)</name>
    <dbReference type="NCBI Taxonomy" id="335543"/>
    <lineage>
        <taxon>Bacteria</taxon>
        <taxon>Pseudomonadati</taxon>
        <taxon>Thermodesulfobacteriota</taxon>
        <taxon>Syntrophobacteria</taxon>
        <taxon>Syntrophobacterales</taxon>
        <taxon>Syntrophobacteraceae</taxon>
        <taxon>Syntrophobacter</taxon>
    </lineage>
</organism>